<sequence length="101" mass="11617">MNDKELLAKLETAYEAFSVPLRMGDGLNTQLFSDLYTALEQCCKCWKDKDNIPKRAASIFVDTYSSMVSASYFYDEKKRQEIDMIADELTDLIRACVEPKK</sequence>
<accession>U3AV94</accession>
<evidence type="ECO:0000313" key="1">
    <source>
        <dbReference type="EMBL" id="GAD77665.1"/>
    </source>
</evidence>
<dbReference type="AlphaFoldDB" id="U3AV94"/>
<keyword evidence="2" id="KW-1185">Reference proteome</keyword>
<organism evidence="1 2">
    <name type="scientific">Vibrio azureus NBRC 104587</name>
    <dbReference type="NCBI Taxonomy" id="1219077"/>
    <lineage>
        <taxon>Bacteria</taxon>
        <taxon>Pseudomonadati</taxon>
        <taxon>Pseudomonadota</taxon>
        <taxon>Gammaproteobacteria</taxon>
        <taxon>Vibrionales</taxon>
        <taxon>Vibrionaceae</taxon>
        <taxon>Vibrio</taxon>
    </lineage>
</organism>
<dbReference type="EMBL" id="BATL01000085">
    <property type="protein sequence ID" value="GAD77665.1"/>
    <property type="molecule type" value="Genomic_DNA"/>
</dbReference>
<dbReference type="OrthoDB" id="4247706at2"/>
<gene>
    <name evidence="1" type="ORF">VAZ01S_085_00110</name>
</gene>
<dbReference type="Proteomes" id="UP000016567">
    <property type="component" value="Unassembled WGS sequence"/>
</dbReference>
<dbReference type="eggNOG" id="ENOG502ZTY0">
    <property type="taxonomic scope" value="Bacteria"/>
</dbReference>
<proteinExistence type="predicted"/>
<protein>
    <submittedName>
        <fullName evidence="1">Uncharacterized protein</fullName>
    </submittedName>
</protein>
<comment type="caution">
    <text evidence="1">The sequence shown here is derived from an EMBL/GenBank/DDBJ whole genome shotgun (WGS) entry which is preliminary data.</text>
</comment>
<evidence type="ECO:0000313" key="2">
    <source>
        <dbReference type="Proteomes" id="UP000016567"/>
    </source>
</evidence>
<reference evidence="1 2" key="1">
    <citation type="submission" date="2013-09" db="EMBL/GenBank/DDBJ databases">
        <title>Whole genome shotgun sequence of Vibrio azureus NBRC 104587.</title>
        <authorList>
            <person name="Isaki S."/>
            <person name="Hosoyama A."/>
            <person name="Numata M."/>
            <person name="Hashimoto M."/>
            <person name="Hosoyama Y."/>
            <person name="Tsuchikane K."/>
            <person name="Noguchi M."/>
            <person name="Hirakata S."/>
            <person name="Ichikawa N."/>
            <person name="Ohji S."/>
            <person name="Yamazoe A."/>
            <person name="Fujita N."/>
        </authorList>
    </citation>
    <scope>NUCLEOTIDE SEQUENCE [LARGE SCALE GENOMIC DNA]</scope>
    <source>
        <strain evidence="1 2">NBRC 104587</strain>
    </source>
</reference>
<name>U3AV94_9VIBR</name>
<dbReference type="STRING" id="1219077.VAZ01S_085_00110"/>
<dbReference type="RefSeq" id="WP_021711402.1">
    <property type="nucleotide sequence ID" value="NZ_BAOB01000098.1"/>
</dbReference>